<comment type="caution">
    <text evidence="2">The sequence shown here is derived from an EMBL/GenBank/DDBJ whole genome shotgun (WGS) entry which is preliminary data.</text>
</comment>
<reference evidence="3" key="1">
    <citation type="journal article" date="2019" name="Int. J. Syst. Evol. Microbiol.">
        <title>The Global Catalogue of Microorganisms (GCM) 10K type strain sequencing project: providing services to taxonomists for standard genome sequencing and annotation.</title>
        <authorList>
            <consortium name="The Broad Institute Genomics Platform"/>
            <consortium name="The Broad Institute Genome Sequencing Center for Infectious Disease"/>
            <person name="Wu L."/>
            <person name="Ma J."/>
        </authorList>
    </citation>
    <scope>NUCLEOTIDE SEQUENCE [LARGE SCALE GENOMIC DNA]</scope>
    <source>
        <strain evidence="3">CGMCC 4.7641</strain>
    </source>
</reference>
<proteinExistence type="predicted"/>
<dbReference type="RefSeq" id="WP_378310541.1">
    <property type="nucleotide sequence ID" value="NZ_JBHUKS010000027.1"/>
</dbReference>
<evidence type="ECO:0008006" key="4">
    <source>
        <dbReference type="Google" id="ProtNLM"/>
    </source>
</evidence>
<feature type="region of interest" description="Disordered" evidence="1">
    <location>
        <begin position="1"/>
        <end position="21"/>
    </location>
</feature>
<organism evidence="2 3">
    <name type="scientific">Amycolatopsis silviterrae</name>
    <dbReference type="NCBI Taxonomy" id="1656914"/>
    <lineage>
        <taxon>Bacteria</taxon>
        <taxon>Bacillati</taxon>
        <taxon>Actinomycetota</taxon>
        <taxon>Actinomycetes</taxon>
        <taxon>Pseudonocardiales</taxon>
        <taxon>Pseudonocardiaceae</taxon>
        <taxon>Amycolatopsis</taxon>
    </lineage>
</organism>
<dbReference type="EMBL" id="JBHUKS010000027">
    <property type="protein sequence ID" value="MFD2472674.1"/>
    <property type="molecule type" value="Genomic_DNA"/>
</dbReference>
<keyword evidence="3" id="KW-1185">Reference proteome</keyword>
<sequence>MPVREAMSDSGRSGSDGMPIEDILAALEPDPDRVLVRNEFAVVGVTVRESGGGRSRLRIEDLRTRQSVELDALELESLAWARHDDLSPLLDPSRSRWAGTGE</sequence>
<dbReference type="Proteomes" id="UP001597483">
    <property type="component" value="Unassembled WGS sequence"/>
</dbReference>
<name>A0ABW5HIH1_9PSEU</name>
<accession>A0ABW5HIH1</accession>
<protein>
    <recommendedName>
        <fullName evidence="4">Dihydrodiol dehydrogenase</fullName>
    </recommendedName>
</protein>
<evidence type="ECO:0000313" key="3">
    <source>
        <dbReference type="Proteomes" id="UP001597483"/>
    </source>
</evidence>
<feature type="compositionally biased region" description="Low complexity" evidence="1">
    <location>
        <begin position="8"/>
        <end position="17"/>
    </location>
</feature>
<gene>
    <name evidence="2" type="ORF">ACFSVL_35125</name>
</gene>
<evidence type="ECO:0000313" key="2">
    <source>
        <dbReference type="EMBL" id="MFD2472674.1"/>
    </source>
</evidence>
<evidence type="ECO:0000256" key="1">
    <source>
        <dbReference type="SAM" id="MobiDB-lite"/>
    </source>
</evidence>